<evidence type="ECO:0000313" key="1">
    <source>
        <dbReference type="EMBL" id="SDH54237.1"/>
    </source>
</evidence>
<dbReference type="STRING" id="104663.SAMN04488121_11434"/>
<protein>
    <submittedName>
        <fullName evidence="1">Uncharacterized protein</fullName>
    </submittedName>
</protein>
<sequence>MFYKTIFLNMVTRFGEAGRIEYKHRKSIKLLYIDNQVITHSYFKCSFSSYTTKVVKI</sequence>
<dbReference type="AlphaFoldDB" id="A0A1G8D939"/>
<gene>
    <name evidence="1" type="ORF">SAMN04488121_11434</name>
</gene>
<reference evidence="2" key="1">
    <citation type="submission" date="2016-10" db="EMBL/GenBank/DDBJ databases">
        <authorList>
            <person name="Varghese N."/>
            <person name="Submissions S."/>
        </authorList>
    </citation>
    <scope>NUCLEOTIDE SEQUENCE [LARGE SCALE GENOMIC DNA]</scope>
    <source>
        <strain evidence="2">DSM 527</strain>
    </source>
</reference>
<evidence type="ECO:0000313" key="2">
    <source>
        <dbReference type="Proteomes" id="UP000199045"/>
    </source>
</evidence>
<dbReference type="Proteomes" id="UP000199045">
    <property type="component" value="Unassembled WGS sequence"/>
</dbReference>
<organism evidence="1 2">
    <name type="scientific">Chitinophaga filiformis</name>
    <name type="common">Myxococcus filiformis</name>
    <name type="synonym">Flexibacter filiformis</name>
    <dbReference type="NCBI Taxonomy" id="104663"/>
    <lineage>
        <taxon>Bacteria</taxon>
        <taxon>Pseudomonadati</taxon>
        <taxon>Bacteroidota</taxon>
        <taxon>Chitinophagia</taxon>
        <taxon>Chitinophagales</taxon>
        <taxon>Chitinophagaceae</taxon>
        <taxon>Chitinophaga</taxon>
    </lineage>
</organism>
<proteinExistence type="predicted"/>
<dbReference type="EMBL" id="FNBN01000014">
    <property type="protein sequence ID" value="SDH54237.1"/>
    <property type="molecule type" value="Genomic_DNA"/>
</dbReference>
<accession>A0A1G8D939</accession>
<name>A0A1G8D939_CHIFI</name>